<name>G5SLA7_9BACT</name>
<dbReference type="Pfam" id="PF26377">
    <property type="entry name" value="Ulvan_lyase_2nd"/>
    <property type="match status" value="1"/>
</dbReference>
<keyword evidence="5" id="KW-1185">Reference proteome</keyword>
<dbReference type="Gene3D" id="2.70.98.70">
    <property type="match status" value="1"/>
</dbReference>
<sequence length="918" mass="103601">MKLMGKNWFMFVAMSLGTEFAVMSATPVPDGREAGHPCVVTTPSEKSATLKLIEEQDWARKVVEALRQNVDKYAERGEDYLSSRLYMNWKTQAKDVYIRGEWFSHVGEEKAPVPTVMFSGARAAATAYARPGIEERLPYADETQGVYMKNRNLPGQPLEWVRPEKVGTQIESGNIDIMRHTRDAAYLWWLTGEEKYGRMAAKVLDTYLQGIYYRDLPRDLNHGHQQTLVGMTSFEVIHEGIVPLLTECYDFLYTYMERHYADCMPVYAGALKKMADVIVRNGVPHNNWNIIQARFIFAIALVLDENEAYEDGKGREYYFDVVAQDSTLRQWGLKTLADYGFDAGTGIWNECPGYSCNVVNDYTDFVLLFDKYLGRDLTREIPVIEKAVAATPQYCFPNRKIVGFGDTHPGPLRTSYFGSMVKNARRYGKRRQEERFTAMLRCFEPDFAASQDRPRSGGNLMNLYPQEDLTIDTTIAAGDIETYVSPTFYVPKVSWLVQRNGMDAGRSLMYSLNGSEGNHQHANGLSVEFYGKGLTLGPDAGIGQSLYSGLDYLEYYSQFPSHNTVCVDGISSYPVMKSNHAFKLLHSYPQPSTAEERNLASENYFRGVCYTETYFREPESQADQTRLLSIVDTDGGGYYVDIFRSRKHEGGDKMHDYFYHNLGQTMSVTAADGSPLDFAPSEELSFAGAHLYAYSYIYDQQMVQTDKDIRADFTVRPDAGGDDIRMTMWQQGMPGRKIFRALSPETEGLSRDRSMPYKIKGQPTLTYVARQTGEAWTRPFVSVFEPSVSSEGNSVSRVDFVRPEGADDAAGIEVTLKDGRKDFILSATSFDKETGWGKMKARASYACLREKDGRPVRLLLGHGLQFLSEGIEVRSSEPVDVSMERKGGVWYYTASRPCEIKCGGKTKKVKATGCPAKW</sequence>
<dbReference type="STRING" id="762968.HMPREF9441_00126"/>
<protein>
    <recommendedName>
        <fullName evidence="6">Heparinase II/III-like protein</fullName>
    </recommendedName>
</protein>
<evidence type="ECO:0000259" key="2">
    <source>
        <dbReference type="Pfam" id="PF07940"/>
    </source>
</evidence>
<evidence type="ECO:0008006" key="6">
    <source>
        <dbReference type="Google" id="ProtNLM"/>
    </source>
</evidence>
<dbReference type="AlphaFoldDB" id="G5SLA7"/>
<accession>G5SLA7</accession>
<evidence type="ECO:0000256" key="1">
    <source>
        <dbReference type="ARBA" id="ARBA00004196"/>
    </source>
</evidence>
<dbReference type="RefSeq" id="WP_008616702.1">
    <property type="nucleotide sequence ID" value="NZ_JH376578.1"/>
</dbReference>
<dbReference type="HOGENOM" id="CLU_014479_0_0_10"/>
<dbReference type="eggNOG" id="ENOG502Z862">
    <property type="taxonomic scope" value="Bacteria"/>
</dbReference>
<comment type="caution">
    <text evidence="4">The sequence shown here is derived from an EMBL/GenBank/DDBJ whole genome shotgun (WGS) entry which is preliminary data.</text>
</comment>
<dbReference type="OrthoDB" id="8732671at2"/>
<evidence type="ECO:0000313" key="5">
    <source>
        <dbReference type="Proteomes" id="UP000003598"/>
    </source>
</evidence>
<dbReference type="InterPro" id="IPR012480">
    <property type="entry name" value="Hepar_II_III_C"/>
</dbReference>
<dbReference type="GO" id="GO:0030313">
    <property type="term" value="C:cell envelope"/>
    <property type="evidence" value="ECO:0007669"/>
    <property type="project" value="UniProtKB-SubCell"/>
</dbReference>
<dbReference type="InterPro" id="IPR058849">
    <property type="entry name" value="Ulvan_lyase_2nd"/>
</dbReference>
<evidence type="ECO:0000259" key="3">
    <source>
        <dbReference type="Pfam" id="PF26377"/>
    </source>
</evidence>
<feature type="domain" description="Endo-acting ulvan lyase 2nd" evidence="3">
    <location>
        <begin position="346"/>
        <end position="441"/>
    </location>
</feature>
<dbReference type="EMBL" id="AFFY01000002">
    <property type="protein sequence ID" value="EHH01917.1"/>
    <property type="molecule type" value="Genomic_DNA"/>
</dbReference>
<evidence type="ECO:0000313" key="4">
    <source>
        <dbReference type="EMBL" id="EHH01917.1"/>
    </source>
</evidence>
<dbReference type="InterPro" id="IPR008929">
    <property type="entry name" value="Chondroitin_lyas"/>
</dbReference>
<gene>
    <name evidence="4" type="ORF">HMPREF9441_00126</name>
</gene>
<reference evidence="4 5" key="1">
    <citation type="submission" date="2011-03" db="EMBL/GenBank/DDBJ databases">
        <authorList>
            <person name="Weinstock G."/>
            <person name="Sodergren E."/>
            <person name="Clifton S."/>
            <person name="Fulton L."/>
            <person name="Fulton B."/>
            <person name="Courtney L."/>
            <person name="Fronick C."/>
            <person name="Harrison M."/>
            <person name="Strong C."/>
            <person name="Farmer C."/>
            <person name="Delahaunty K."/>
            <person name="Markovic C."/>
            <person name="Hall O."/>
            <person name="Minx P."/>
            <person name="Tomlinson C."/>
            <person name="Mitreva M."/>
            <person name="Hou S."/>
            <person name="Chen J."/>
            <person name="Wollam A."/>
            <person name="Pepin K.H."/>
            <person name="Johnson M."/>
            <person name="Bhonagiri V."/>
            <person name="Zhang X."/>
            <person name="Suruliraj S."/>
            <person name="Warren W."/>
            <person name="Chinwalla A."/>
            <person name="Mardis E.R."/>
            <person name="Wilson R.K."/>
        </authorList>
    </citation>
    <scope>NUCLEOTIDE SEQUENCE [LARGE SCALE GENOMIC DNA]</scope>
    <source>
        <strain evidence="4 5">YIT 11840</strain>
    </source>
</reference>
<feature type="domain" description="Heparinase II/III-like C-terminal" evidence="2">
    <location>
        <begin position="517"/>
        <end position="593"/>
    </location>
</feature>
<proteinExistence type="predicted"/>
<dbReference type="Pfam" id="PF07940">
    <property type="entry name" value="Hepar_II_III_C"/>
    <property type="match status" value="1"/>
</dbReference>
<dbReference type="PATRIC" id="fig|762968.3.peg.109"/>
<comment type="subcellular location">
    <subcellularLocation>
        <location evidence="1">Cell envelope</location>
    </subcellularLocation>
</comment>
<organism evidence="4 5">
    <name type="scientific">Paraprevotella clara YIT 11840</name>
    <dbReference type="NCBI Taxonomy" id="762968"/>
    <lineage>
        <taxon>Bacteria</taxon>
        <taxon>Pseudomonadati</taxon>
        <taxon>Bacteroidota</taxon>
        <taxon>Bacteroidia</taxon>
        <taxon>Bacteroidales</taxon>
        <taxon>Prevotellaceae</taxon>
        <taxon>Paraprevotella</taxon>
    </lineage>
</organism>
<dbReference type="SUPFAM" id="SSF48230">
    <property type="entry name" value="Chondroitin AC/alginate lyase"/>
    <property type="match status" value="1"/>
</dbReference>
<dbReference type="GeneID" id="93555934"/>
<dbReference type="Proteomes" id="UP000003598">
    <property type="component" value="Unassembled WGS sequence"/>
</dbReference>
<dbReference type="Gene3D" id="1.50.10.100">
    <property type="entry name" value="Chondroitin AC/alginate lyase"/>
    <property type="match status" value="1"/>
</dbReference>
<dbReference type="GO" id="GO:0016829">
    <property type="term" value="F:lyase activity"/>
    <property type="evidence" value="ECO:0007669"/>
    <property type="project" value="InterPro"/>
</dbReference>